<evidence type="ECO:0000313" key="2">
    <source>
        <dbReference type="EMBL" id="MDJ1176935.1"/>
    </source>
</evidence>
<dbReference type="RefSeq" id="WP_283769203.1">
    <property type="nucleotide sequence ID" value="NZ_JAQOSO010000115.1"/>
</dbReference>
<keyword evidence="3" id="KW-1185">Reference proteome</keyword>
<organism evidence="2 3">
    <name type="scientific">Roseofilum capinflatum BLCC-M114</name>
    <dbReference type="NCBI Taxonomy" id="3022440"/>
    <lineage>
        <taxon>Bacteria</taxon>
        <taxon>Bacillati</taxon>
        <taxon>Cyanobacteriota</taxon>
        <taxon>Cyanophyceae</taxon>
        <taxon>Desertifilales</taxon>
        <taxon>Desertifilaceae</taxon>
        <taxon>Roseofilum</taxon>
        <taxon>Roseofilum capinflatum</taxon>
    </lineage>
</organism>
<name>A0ABT7BCN8_9CYAN</name>
<protein>
    <submittedName>
        <fullName evidence="2">DivIVA domain-containing protein</fullName>
    </submittedName>
</protein>
<comment type="caution">
    <text evidence="2">The sequence shown here is derived from an EMBL/GenBank/DDBJ whole genome shotgun (WGS) entry which is preliminary data.</text>
</comment>
<proteinExistence type="predicted"/>
<evidence type="ECO:0000256" key="1">
    <source>
        <dbReference type="SAM" id="MobiDB-lite"/>
    </source>
</evidence>
<sequence>MLQQDPSPINSEREPTSPTQGEPSPNGSSGLHGKPDVDIQEELERLKEMILMSAQIPWTRYTFVDEDQLLDQIELIQFHLPKVFEQAVTLVSNRDEIMLKAKRYSQDLISAAEQQASEILDEMSLVQQAEQEAQVIWQQTLQECQKTKENLLFELEELEKQSTEDLELKRQKILEECEIIQKGADDYADQVLHDLEGRLGEMLRVVRNGREQLQDD</sequence>
<accession>A0ABT7BCN8</accession>
<dbReference type="EMBL" id="JAQOSO010000115">
    <property type="protein sequence ID" value="MDJ1176935.1"/>
    <property type="molecule type" value="Genomic_DNA"/>
</dbReference>
<gene>
    <name evidence="2" type="ORF">PMG25_22855</name>
</gene>
<feature type="compositionally biased region" description="Polar residues" evidence="1">
    <location>
        <begin position="1"/>
        <end position="29"/>
    </location>
</feature>
<feature type="region of interest" description="Disordered" evidence="1">
    <location>
        <begin position="1"/>
        <end position="35"/>
    </location>
</feature>
<reference evidence="2 3" key="1">
    <citation type="submission" date="2023-01" db="EMBL/GenBank/DDBJ databases">
        <title>Novel diversity within Roseofilum (Cyanobacteria; Desertifilaceae) from marine benthic mats with descriptions of four novel species.</title>
        <authorList>
            <person name="Wang Y."/>
            <person name="Berthold D.E."/>
            <person name="Hu J."/>
            <person name="Lefler F.W."/>
            <person name="Laughinghouse H.D. IV."/>
        </authorList>
    </citation>
    <scope>NUCLEOTIDE SEQUENCE [LARGE SCALE GENOMIC DNA]</scope>
    <source>
        <strain evidence="2 3">BLCC-M114</strain>
    </source>
</reference>
<evidence type="ECO:0000313" key="3">
    <source>
        <dbReference type="Proteomes" id="UP001235849"/>
    </source>
</evidence>
<dbReference type="Proteomes" id="UP001235849">
    <property type="component" value="Unassembled WGS sequence"/>
</dbReference>